<accession>A0A9X3TRH1</accession>
<evidence type="ECO:0000313" key="3">
    <source>
        <dbReference type="Proteomes" id="UP001151071"/>
    </source>
</evidence>
<keyword evidence="3" id="KW-1185">Reference proteome</keyword>
<sequence length="481" mass="56379">MLQFTDHPMVDVGVAVILDHFETEHPAVLTDSQLKAFAEYLERAYQTPYFASYLSVLFTQNSAYINPTMKEENRRQELDKVLYGYLDKQAENPYSCVFCGKPARFRAFRQHIPLITGVGIINFFPSRRVGVEICPYCLLAIQAFPLGSLKVAGRTFFVHADDVELIRKFARKFKQRNEQNLLLQDVKGGIDGKYAKTLFLDQLLEVQKDRRRPASHLAGSITVYHLTNYGTNADIEMYHLPSQVVTLIEELQTASYLPTWNQMVRDGWRVIPSGKKKQMDEEEPNAFFHKNELYEDLFGLPENFRDFIRKHILVGMEKRVNQSRKGEPITDELRYWEVTERIVGGVAQVNLDRVEQTRKLADKIVDYLKASNDHRFYRQFFNGSDRNSHRSEYEQFRNLIIKTNDKVIREAKKSGKAPELPFTFDDFIQVFEQWDETGSDWRLGRDLVLLRVMERLYKENWFYQNPEAIHNVDSEQREELV</sequence>
<evidence type="ECO:0000259" key="1">
    <source>
        <dbReference type="Pfam" id="PF09706"/>
    </source>
</evidence>
<dbReference type="Pfam" id="PF09706">
    <property type="entry name" value="Cas_CXXC_CXXC"/>
    <property type="match status" value="1"/>
</dbReference>
<dbReference type="AlphaFoldDB" id="A0A9X3TRH1"/>
<proteinExistence type="predicted"/>
<dbReference type="InterPro" id="IPR010180">
    <property type="entry name" value="CRISPR-assoc_prot_CXXC-CXXC"/>
</dbReference>
<reference evidence="2" key="1">
    <citation type="submission" date="2022-12" db="EMBL/GenBank/DDBJ databases">
        <title>Draft genome sequence of the thermophilic strain Brevibacillus thermoruber HT42, isolated from Los Humeros, Puebla, Mexico, with biotechnological potential.</title>
        <authorList>
            <person name="Lara Sanchez J."/>
            <person name="Solis Palacios R."/>
            <person name="Bustos Baena A.S."/>
            <person name="Ruz Baez A.E."/>
            <person name="Espinosa Luna G."/>
            <person name="Oliart Ros R.M."/>
        </authorList>
    </citation>
    <scope>NUCLEOTIDE SEQUENCE</scope>
    <source>
        <strain evidence="2">HT42</strain>
    </source>
</reference>
<dbReference type="Proteomes" id="UP001151071">
    <property type="component" value="Unassembled WGS sequence"/>
</dbReference>
<protein>
    <submittedName>
        <fullName evidence="2">Type I-B CRISPR-associated protein Cas8b1/Cst1</fullName>
    </submittedName>
</protein>
<dbReference type="RefSeq" id="WP_271140267.1">
    <property type="nucleotide sequence ID" value="NZ_JAPYYP010000014.1"/>
</dbReference>
<dbReference type="InterPro" id="IPR019121">
    <property type="entry name" value="CRISPR-assoc_CXXC-CXXC_dom"/>
</dbReference>
<dbReference type="NCBIfam" id="TIGR01908">
    <property type="entry name" value="cas_CXXC_CXXC"/>
    <property type="match status" value="1"/>
</dbReference>
<gene>
    <name evidence="2" type="primary">cas8a1</name>
    <name evidence="2" type="ORF">O3V59_12730</name>
</gene>
<comment type="caution">
    <text evidence="2">The sequence shown here is derived from an EMBL/GenBank/DDBJ whole genome shotgun (WGS) entry which is preliminary data.</text>
</comment>
<organism evidence="2 3">
    <name type="scientific">Brevibacillus thermoruber</name>
    <dbReference type="NCBI Taxonomy" id="33942"/>
    <lineage>
        <taxon>Bacteria</taxon>
        <taxon>Bacillati</taxon>
        <taxon>Bacillota</taxon>
        <taxon>Bacilli</taxon>
        <taxon>Bacillales</taxon>
        <taxon>Paenibacillaceae</taxon>
        <taxon>Brevibacillus</taxon>
    </lineage>
</organism>
<name>A0A9X3TRH1_9BACL</name>
<dbReference type="EMBL" id="JAPYYP010000014">
    <property type="protein sequence ID" value="MDA5109230.1"/>
    <property type="molecule type" value="Genomic_DNA"/>
</dbReference>
<feature type="domain" description="CRISPR-associated protein CXXC-CXXC" evidence="1">
    <location>
        <begin position="91"/>
        <end position="148"/>
    </location>
</feature>
<evidence type="ECO:0000313" key="2">
    <source>
        <dbReference type="EMBL" id="MDA5109230.1"/>
    </source>
</evidence>